<dbReference type="Proteomes" id="UP001286456">
    <property type="component" value="Unassembled WGS sequence"/>
</dbReference>
<sequence length="779" mass="85151">MAGIMSTFTITRNRPSKTKSKPPQTEQTNDHVISKDTPQIPALDKWWATFRTLGRSEAAPSTPPVNGPALVPAVAARDGSNTPLVNRTAKPPELLKPREDGPSTISGDDSHPVPTGKASTGEDSGVSLREHTRSSGVVAELSTAPVVGLTIERTKTASEVSQPSQVPLGLSKGKGKGKEVDRRADPSGSAIGSSHHAISVRLPMSKLERLSKLNFVGSMDLRAQSVRMTKAEKTKLLAFSTFLSPAKTQIILFGKQMPRCRHRLVTLDIGTPPVPVKYICIEGLRDPADIKLFHRVMSQTRYRSYYEPWKLCYEASSISKPAASHYAVQGMNDTGTYCGAVLGFQDGPDKWLSTIGGLVEIGGQVYAMTTAHRPDEVSPSIGDDSSFPASLTDTLVEDNFPDDVESAYVFTPDTETHNFHPRASLERKFSTLSPLTFPPPSPSPFDLPYARPMIHGHDWQLIPVSRPRQLPNYFRAPWGGRKYIFDVCDSPSGQYVAVNAGISGICYGTLSLSASFLIGDDDLVQEIWTVEELERHTLGRIDLAQGDSGSWVLDITDPEDFTAVGHVVACSPGRAHVSLMSTEFEKVNLTTLGSDRVRLASPFEALLDYARSLTENGEGDRAKILVDEALSPKFLSKAASGSDLALTVQRFFAEVEDSPWLEVERELLEEVLTQYSDIASYLVDTSTFSGFEDRHATTFERLRKVYRAIGGEQNTHAKKPVPRLPATRNQPLLDVDKPGPFILPMPPRVGVTARLPELEVTANTDHPVVKTEPDNMGSR</sequence>
<reference evidence="2" key="1">
    <citation type="journal article" date="2023" name="Mol. Phylogenet. Evol.">
        <title>Genome-scale phylogeny and comparative genomics of the fungal order Sordariales.</title>
        <authorList>
            <person name="Hensen N."/>
            <person name="Bonometti L."/>
            <person name="Westerberg I."/>
            <person name="Brannstrom I.O."/>
            <person name="Guillou S."/>
            <person name="Cros-Aarteil S."/>
            <person name="Calhoun S."/>
            <person name="Haridas S."/>
            <person name="Kuo A."/>
            <person name="Mondo S."/>
            <person name="Pangilinan J."/>
            <person name="Riley R."/>
            <person name="LaButti K."/>
            <person name="Andreopoulos B."/>
            <person name="Lipzen A."/>
            <person name="Chen C."/>
            <person name="Yan M."/>
            <person name="Daum C."/>
            <person name="Ng V."/>
            <person name="Clum A."/>
            <person name="Steindorff A."/>
            <person name="Ohm R.A."/>
            <person name="Martin F."/>
            <person name="Silar P."/>
            <person name="Natvig D.O."/>
            <person name="Lalanne C."/>
            <person name="Gautier V."/>
            <person name="Ament-Velasquez S.L."/>
            <person name="Kruys A."/>
            <person name="Hutchinson M.I."/>
            <person name="Powell A.J."/>
            <person name="Barry K."/>
            <person name="Miller A.N."/>
            <person name="Grigoriev I.V."/>
            <person name="Debuchy R."/>
            <person name="Gladieux P."/>
            <person name="Hiltunen Thoren M."/>
            <person name="Johannesson H."/>
        </authorList>
    </citation>
    <scope>NUCLEOTIDE SEQUENCE</scope>
    <source>
        <strain evidence="2">SMH4131-1</strain>
    </source>
</reference>
<comment type="caution">
    <text evidence="2">The sequence shown here is derived from an EMBL/GenBank/DDBJ whole genome shotgun (WGS) entry which is preliminary data.</text>
</comment>
<proteinExistence type="predicted"/>
<evidence type="ECO:0000313" key="2">
    <source>
        <dbReference type="EMBL" id="KAK3323340.1"/>
    </source>
</evidence>
<feature type="region of interest" description="Disordered" evidence="1">
    <location>
        <begin position="155"/>
        <end position="193"/>
    </location>
</feature>
<keyword evidence="3" id="KW-1185">Reference proteome</keyword>
<dbReference type="AlphaFoldDB" id="A0AAE0IE94"/>
<protein>
    <submittedName>
        <fullName evidence="2">Uncharacterized protein</fullName>
    </submittedName>
</protein>
<evidence type="ECO:0000256" key="1">
    <source>
        <dbReference type="SAM" id="MobiDB-lite"/>
    </source>
</evidence>
<feature type="compositionally biased region" description="Basic and acidic residues" evidence="1">
    <location>
        <begin position="176"/>
        <end position="185"/>
    </location>
</feature>
<dbReference type="EMBL" id="JAUEPO010000004">
    <property type="protein sequence ID" value="KAK3323340.1"/>
    <property type="molecule type" value="Genomic_DNA"/>
</dbReference>
<organism evidence="2 3">
    <name type="scientific">Cercophora scortea</name>
    <dbReference type="NCBI Taxonomy" id="314031"/>
    <lineage>
        <taxon>Eukaryota</taxon>
        <taxon>Fungi</taxon>
        <taxon>Dikarya</taxon>
        <taxon>Ascomycota</taxon>
        <taxon>Pezizomycotina</taxon>
        <taxon>Sordariomycetes</taxon>
        <taxon>Sordariomycetidae</taxon>
        <taxon>Sordariales</taxon>
        <taxon>Lasiosphaeriaceae</taxon>
        <taxon>Cercophora</taxon>
    </lineage>
</organism>
<evidence type="ECO:0000313" key="3">
    <source>
        <dbReference type="Proteomes" id="UP001286456"/>
    </source>
</evidence>
<reference evidence="2" key="2">
    <citation type="submission" date="2023-06" db="EMBL/GenBank/DDBJ databases">
        <authorList>
            <consortium name="Lawrence Berkeley National Laboratory"/>
            <person name="Haridas S."/>
            <person name="Hensen N."/>
            <person name="Bonometti L."/>
            <person name="Westerberg I."/>
            <person name="Brannstrom I.O."/>
            <person name="Guillou S."/>
            <person name="Cros-Aarteil S."/>
            <person name="Calhoun S."/>
            <person name="Kuo A."/>
            <person name="Mondo S."/>
            <person name="Pangilinan J."/>
            <person name="Riley R."/>
            <person name="Labutti K."/>
            <person name="Andreopoulos B."/>
            <person name="Lipzen A."/>
            <person name="Chen C."/>
            <person name="Yanf M."/>
            <person name="Daum C."/>
            <person name="Ng V."/>
            <person name="Clum A."/>
            <person name="Steindorff A."/>
            <person name="Ohm R."/>
            <person name="Martin F."/>
            <person name="Silar P."/>
            <person name="Natvig D."/>
            <person name="Lalanne C."/>
            <person name="Gautier V."/>
            <person name="Ament-Velasquez S.L."/>
            <person name="Kruys A."/>
            <person name="Hutchinson M.I."/>
            <person name="Powell A.J."/>
            <person name="Barry K."/>
            <person name="Miller A.N."/>
            <person name="Grigoriev I.V."/>
            <person name="Debuchy R."/>
            <person name="Gladieux P."/>
            <person name="Thoren M.H."/>
            <person name="Johannesson H."/>
        </authorList>
    </citation>
    <scope>NUCLEOTIDE SEQUENCE</scope>
    <source>
        <strain evidence="2">SMH4131-1</strain>
    </source>
</reference>
<feature type="compositionally biased region" description="Polar residues" evidence="1">
    <location>
        <begin position="1"/>
        <end position="13"/>
    </location>
</feature>
<name>A0AAE0IE94_9PEZI</name>
<accession>A0AAE0IE94</accession>
<feature type="region of interest" description="Disordered" evidence="1">
    <location>
        <begin position="1"/>
        <end position="40"/>
    </location>
</feature>
<feature type="region of interest" description="Disordered" evidence="1">
    <location>
        <begin position="76"/>
        <end position="136"/>
    </location>
</feature>
<gene>
    <name evidence="2" type="ORF">B0T19DRAFT_201763</name>
</gene>